<dbReference type="Proteomes" id="UP000241074">
    <property type="component" value="Chromosome"/>
</dbReference>
<feature type="transmembrane region" description="Helical" evidence="1">
    <location>
        <begin position="33"/>
        <end position="54"/>
    </location>
</feature>
<reference evidence="2 3" key="2">
    <citation type="submission" date="2018-03" db="EMBL/GenBank/DDBJ databases">
        <authorList>
            <person name="Keele B.F."/>
        </authorList>
    </citation>
    <scope>NUCLEOTIDE SEQUENCE [LARGE SCALE GENOMIC DNA]</scope>
    <source>
        <strain evidence="2 3">D13</strain>
    </source>
</reference>
<evidence type="ECO:0000313" key="3">
    <source>
        <dbReference type="Proteomes" id="UP000241074"/>
    </source>
</evidence>
<dbReference type="AlphaFoldDB" id="A0A2P1PQ56"/>
<keyword evidence="3" id="KW-1185">Reference proteome</keyword>
<feature type="transmembrane region" description="Helical" evidence="1">
    <location>
        <begin position="7"/>
        <end position="27"/>
    </location>
</feature>
<accession>A0A2P1PQ56</accession>
<evidence type="ECO:0000256" key="1">
    <source>
        <dbReference type="SAM" id="Phobius"/>
    </source>
</evidence>
<organism evidence="2 3">
    <name type="scientific">Ahniella affigens</name>
    <dbReference type="NCBI Taxonomy" id="2021234"/>
    <lineage>
        <taxon>Bacteria</taxon>
        <taxon>Pseudomonadati</taxon>
        <taxon>Pseudomonadota</taxon>
        <taxon>Gammaproteobacteria</taxon>
        <taxon>Lysobacterales</taxon>
        <taxon>Rhodanobacteraceae</taxon>
        <taxon>Ahniella</taxon>
    </lineage>
</organism>
<keyword evidence="1" id="KW-1133">Transmembrane helix</keyword>
<sequence length="180" mass="19871">MKNLILKYGLMAGVIVALPMGFMTVVMGHDLPMAWGMVIGYTSMLLAFSLIFVATKRHRDLNLGGVIRFWPALGMGLAITIVASLIYSITWEVITMSTDMNFMESYTKAVLAQEQARGASPEVLAQKAAEMAEFAKMYAKPWFRFMMTLTEILPIGILVSLICAILIRRPGFMPARPASA</sequence>
<keyword evidence="1" id="KW-0812">Transmembrane</keyword>
<dbReference type="RefSeq" id="WP_106890887.1">
    <property type="nucleotide sequence ID" value="NZ_CP027860.1"/>
</dbReference>
<dbReference type="Pfam" id="PF13858">
    <property type="entry name" value="DUF4199"/>
    <property type="match status" value="1"/>
</dbReference>
<evidence type="ECO:0000313" key="2">
    <source>
        <dbReference type="EMBL" id="AVP96962.1"/>
    </source>
</evidence>
<dbReference type="EMBL" id="CP027860">
    <property type="protein sequence ID" value="AVP96962.1"/>
    <property type="molecule type" value="Genomic_DNA"/>
</dbReference>
<gene>
    <name evidence="2" type="ORF">C7S18_07015</name>
</gene>
<feature type="transmembrane region" description="Helical" evidence="1">
    <location>
        <begin position="66"/>
        <end position="90"/>
    </location>
</feature>
<proteinExistence type="predicted"/>
<dbReference type="OrthoDB" id="6384283at2"/>
<feature type="transmembrane region" description="Helical" evidence="1">
    <location>
        <begin position="142"/>
        <end position="167"/>
    </location>
</feature>
<dbReference type="KEGG" id="xba:C7S18_07015"/>
<reference evidence="2 3" key="1">
    <citation type="submission" date="2018-03" db="EMBL/GenBank/DDBJ databases">
        <title>Ahniella affigens gen. nov., sp. nov., a gammaproteobacterium isolated from sandy soil near a stream.</title>
        <authorList>
            <person name="Ko Y."/>
            <person name="Kim J.-H."/>
        </authorList>
    </citation>
    <scope>NUCLEOTIDE SEQUENCE [LARGE SCALE GENOMIC DNA]</scope>
    <source>
        <strain evidence="2 3">D13</strain>
    </source>
</reference>
<name>A0A2P1PQ56_9GAMM</name>
<dbReference type="InterPro" id="IPR025250">
    <property type="entry name" value="DUF4199"/>
</dbReference>
<keyword evidence="1" id="KW-0472">Membrane</keyword>
<protein>
    <submittedName>
        <fullName evidence="2">DUF4199 domain-containing protein</fullName>
    </submittedName>
</protein>